<name>A0AA35TFK4_GEOBA</name>
<dbReference type="AlphaFoldDB" id="A0AA35TFK4"/>
<evidence type="ECO:0000313" key="2">
    <source>
        <dbReference type="EMBL" id="CAI8046804.1"/>
    </source>
</evidence>
<dbReference type="Proteomes" id="UP001174909">
    <property type="component" value="Unassembled WGS sequence"/>
</dbReference>
<reference evidence="2" key="1">
    <citation type="submission" date="2023-03" db="EMBL/GenBank/DDBJ databases">
        <authorList>
            <person name="Steffen K."/>
            <person name="Cardenas P."/>
        </authorList>
    </citation>
    <scope>NUCLEOTIDE SEQUENCE</scope>
</reference>
<evidence type="ECO:0000256" key="1">
    <source>
        <dbReference type="SAM" id="MobiDB-lite"/>
    </source>
</evidence>
<feature type="compositionally biased region" description="Acidic residues" evidence="1">
    <location>
        <begin position="27"/>
        <end position="39"/>
    </location>
</feature>
<protein>
    <submittedName>
        <fullName evidence="2">Uncharacterized protein</fullName>
    </submittedName>
</protein>
<accession>A0AA35TFK4</accession>
<feature type="region of interest" description="Disordered" evidence="1">
    <location>
        <begin position="1"/>
        <end position="44"/>
    </location>
</feature>
<comment type="caution">
    <text evidence="2">The sequence shown here is derived from an EMBL/GenBank/DDBJ whole genome shotgun (WGS) entry which is preliminary data.</text>
</comment>
<evidence type="ECO:0000313" key="3">
    <source>
        <dbReference type="Proteomes" id="UP001174909"/>
    </source>
</evidence>
<organism evidence="2 3">
    <name type="scientific">Geodia barretti</name>
    <name type="common">Barrett's horny sponge</name>
    <dbReference type="NCBI Taxonomy" id="519541"/>
    <lineage>
        <taxon>Eukaryota</taxon>
        <taxon>Metazoa</taxon>
        <taxon>Porifera</taxon>
        <taxon>Demospongiae</taxon>
        <taxon>Heteroscleromorpha</taxon>
        <taxon>Tetractinellida</taxon>
        <taxon>Astrophorina</taxon>
        <taxon>Geodiidae</taxon>
        <taxon>Geodia</taxon>
    </lineage>
</organism>
<proteinExistence type="predicted"/>
<sequence length="318" mass="34050">MDVGDPETELSSGAAAPTVSLSPLLEGADDGVDDADPVDSNDPQVTAELWERLARRGYPRPMSVEEAAGLLERAGDERFRRKAAVLGRFASEQGPEQALYEALLEALGYRYNQQPFVKLAHAAPVAALRRAALPVLAQQRPMVLRHWLLAVSGLADAGPAAPPRLPEGLGPAMERKEWHLFRVRPSNHPALRINGAAQLVARFLDGGLLSGLASSSVAPRQLVVALTVDGQDGGTAAIGAGRARDLAVNVVLPMLHSLAGGEDSPHMDTYRRFPKLQGNEVLGEMVRQLLLEEWRPAVNSARRQQGLLHLAALLRGGG</sequence>
<gene>
    <name evidence="2" type="ORF">GBAR_LOCUS25882</name>
</gene>
<dbReference type="EMBL" id="CASHTH010003592">
    <property type="protein sequence ID" value="CAI8046804.1"/>
    <property type="molecule type" value="Genomic_DNA"/>
</dbReference>
<keyword evidence="3" id="KW-1185">Reference proteome</keyword>